<proteinExistence type="predicted"/>
<evidence type="ECO:0008006" key="3">
    <source>
        <dbReference type="Google" id="ProtNLM"/>
    </source>
</evidence>
<dbReference type="PANTHER" id="PTHR34222">
    <property type="entry name" value="GAG_PRE-INTEGRS DOMAIN-CONTAINING PROTEIN"/>
    <property type="match status" value="1"/>
</dbReference>
<accession>A0AAQ3N502</accession>
<gene>
    <name evidence="1" type="ORF">V8G54_023472</name>
</gene>
<dbReference type="Proteomes" id="UP001374535">
    <property type="component" value="Chromosome 7"/>
</dbReference>
<evidence type="ECO:0000313" key="2">
    <source>
        <dbReference type="Proteomes" id="UP001374535"/>
    </source>
</evidence>
<name>A0AAQ3N502_VIGMU</name>
<dbReference type="EMBL" id="CP144694">
    <property type="protein sequence ID" value="WVZ02666.1"/>
    <property type="molecule type" value="Genomic_DNA"/>
</dbReference>
<dbReference type="PANTHER" id="PTHR34222:SF99">
    <property type="entry name" value="PROTEIN, PUTATIVE-RELATED"/>
    <property type="match status" value="1"/>
</dbReference>
<protein>
    <recommendedName>
        <fullName evidence="3">Retrotransposon gag domain-containing protein</fullName>
    </recommendedName>
</protein>
<evidence type="ECO:0000313" key="1">
    <source>
        <dbReference type="EMBL" id="WVZ02666.1"/>
    </source>
</evidence>
<sequence length="233" mass="26745">MGFLNGNILIPVTTDPLYPSWKRCNTLLIVVFFERATDIWIDLCERFSKGDLLRVAELQEEIYSLKQDHSQDFIIHFLKGLDDQLTMVHSQILLLNPLPSANRVFSMIIQHERQQHHPSSSMETNPFINVIFGKGRGQPHQGETKPTRKCEFCGCLGHTIDSCFQKNNINPTKCTHCDRVGHSSDVCYRKFGYPLGHPKYPGKPLLSLWQVYQIVSSNKTGKTGYRFPRDSLH</sequence>
<organism evidence="1 2">
    <name type="scientific">Vigna mungo</name>
    <name type="common">Black gram</name>
    <name type="synonym">Phaseolus mungo</name>
    <dbReference type="NCBI Taxonomy" id="3915"/>
    <lineage>
        <taxon>Eukaryota</taxon>
        <taxon>Viridiplantae</taxon>
        <taxon>Streptophyta</taxon>
        <taxon>Embryophyta</taxon>
        <taxon>Tracheophyta</taxon>
        <taxon>Spermatophyta</taxon>
        <taxon>Magnoliopsida</taxon>
        <taxon>eudicotyledons</taxon>
        <taxon>Gunneridae</taxon>
        <taxon>Pentapetalae</taxon>
        <taxon>rosids</taxon>
        <taxon>fabids</taxon>
        <taxon>Fabales</taxon>
        <taxon>Fabaceae</taxon>
        <taxon>Papilionoideae</taxon>
        <taxon>50 kb inversion clade</taxon>
        <taxon>NPAAA clade</taxon>
        <taxon>indigoferoid/millettioid clade</taxon>
        <taxon>Phaseoleae</taxon>
        <taxon>Vigna</taxon>
    </lineage>
</organism>
<keyword evidence="2" id="KW-1185">Reference proteome</keyword>
<dbReference type="AlphaFoldDB" id="A0AAQ3N502"/>
<reference evidence="1 2" key="1">
    <citation type="journal article" date="2023" name="Life. Sci Alliance">
        <title>Evolutionary insights into 3D genome organization and epigenetic landscape of Vigna mungo.</title>
        <authorList>
            <person name="Junaid A."/>
            <person name="Singh B."/>
            <person name="Bhatia S."/>
        </authorList>
    </citation>
    <scope>NUCLEOTIDE SEQUENCE [LARGE SCALE GENOMIC DNA]</scope>
    <source>
        <strain evidence="1">Urdbean</strain>
    </source>
</reference>